<evidence type="ECO:0000256" key="4">
    <source>
        <dbReference type="PROSITE-ProRule" id="PRU00409"/>
    </source>
</evidence>
<dbReference type="Gene3D" id="3.30.470.20">
    <property type="entry name" value="ATP-grasp fold, B domain"/>
    <property type="match status" value="1"/>
</dbReference>
<dbReference type="GO" id="GO:0046872">
    <property type="term" value="F:metal ion binding"/>
    <property type="evidence" value="ECO:0007669"/>
    <property type="project" value="InterPro"/>
</dbReference>
<dbReference type="RefSeq" id="WP_038216833.1">
    <property type="nucleotide sequence ID" value="NZ_CAWLWN010000188.1"/>
</dbReference>
<proteinExistence type="predicted"/>
<gene>
    <name evidence="6" type="ORF">XBP1_2170092</name>
</gene>
<dbReference type="InterPro" id="IPR052032">
    <property type="entry name" value="ATP-dep_AA_Ligase"/>
</dbReference>
<comment type="caution">
    <text evidence="6">The sequence shown here is derived from an EMBL/GenBank/DDBJ whole genome shotgun (WGS) entry which is preliminary data.</text>
</comment>
<keyword evidence="3 4" id="KW-0067">ATP-binding</keyword>
<dbReference type="Pfam" id="PF13535">
    <property type="entry name" value="ATP-grasp_4"/>
    <property type="match status" value="1"/>
</dbReference>
<dbReference type="PANTHER" id="PTHR43585">
    <property type="entry name" value="FUMIPYRROLE BIOSYNTHESIS PROTEIN C"/>
    <property type="match status" value="1"/>
</dbReference>
<dbReference type="HOGENOM" id="CLU_603662_0_0_6"/>
<evidence type="ECO:0000259" key="5">
    <source>
        <dbReference type="PROSITE" id="PS50975"/>
    </source>
</evidence>
<protein>
    <submittedName>
        <fullName evidence="6">Similar to Biotin carboxylase</fullName>
    </submittedName>
</protein>
<name>A0A077NEF9_XENBV</name>
<accession>A0A077NEF9</accession>
<evidence type="ECO:0000256" key="2">
    <source>
        <dbReference type="ARBA" id="ARBA00022741"/>
    </source>
</evidence>
<dbReference type="InterPro" id="IPR011761">
    <property type="entry name" value="ATP-grasp"/>
</dbReference>
<dbReference type="PANTHER" id="PTHR43585:SF2">
    <property type="entry name" value="ATP-GRASP ENZYME FSQD"/>
    <property type="match status" value="1"/>
</dbReference>
<dbReference type="SUPFAM" id="SSF56059">
    <property type="entry name" value="Glutathione synthetase ATP-binding domain-like"/>
    <property type="match status" value="1"/>
</dbReference>
<feature type="domain" description="ATP-grasp" evidence="5">
    <location>
        <begin position="128"/>
        <end position="349"/>
    </location>
</feature>
<dbReference type="AlphaFoldDB" id="A0A077NEF9"/>
<dbReference type="GO" id="GO:0005524">
    <property type="term" value="F:ATP binding"/>
    <property type="evidence" value="ECO:0007669"/>
    <property type="project" value="UniProtKB-UniRule"/>
</dbReference>
<evidence type="ECO:0000256" key="1">
    <source>
        <dbReference type="ARBA" id="ARBA00022598"/>
    </source>
</evidence>
<keyword evidence="1" id="KW-0436">Ligase</keyword>
<dbReference type="PROSITE" id="PS50975">
    <property type="entry name" value="ATP_GRASP"/>
    <property type="match status" value="1"/>
</dbReference>
<organism evidence="6">
    <name type="scientific">Xenorhabdus bovienii str. puntauvense</name>
    <dbReference type="NCBI Taxonomy" id="1398201"/>
    <lineage>
        <taxon>Bacteria</taxon>
        <taxon>Pseudomonadati</taxon>
        <taxon>Pseudomonadota</taxon>
        <taxon>Gammaproteobacteria</taxon>
        <taxon>Enterobacterales</taxon>
        <taxon>Morganellaceae</taxon>
        <taxon>Xenorhabdus</taxon>
    </lineage>
</organism>
<evidence type="ECO:0000313" key="6">
    <source>
        <dbReference type="EMBL" id="CDG96627.1"/>
    </source>
</evidence>
<dbReference type="Proteomes" id="UP000028511">
    <property type="component" value="Unassembled WGS sequence"/>
</dbReference>
<keyword evidence="2 4" id="KW-0547">Nucleotide-binding</keyword>
<reference evidence="6" key="1">
    <citation type="submission" date="2013-07" db="EMBL/GenBank/DDBJ databases">
        <title>Sub-species coevolution in mutualistic symbiosis.</title>
        <authorList>
            <person name="Murfin K."/>
            <person name="Klassen J."/>
            <person name="Lee M."/>
            <person name="Forst S."/>
            <person name="Stock P."/>
            <person name="Goodrich-Blair H."/>
        </authorList>
    </citation>
    <scope>NUCLEOTIDE SEQUENCE [LARGE SCALE GENOMIC DNA]</scope>
    <source>
        <strain evidence="6">Puntauvense</strain>
    </source>
</reference>
<evidence type="ECO:0000256" key="3">
    <source>
        <dbReference type="ARBA" id="ARBA00022840"/>
    </source>
</evidence>
<sequence>MKPNAILFVDIDDAEITRYTYREPHFAAAKEMGLLCLTAALQGRQHTERLFADSDEVFYVESMTLDALRDLVSTLLNTYNLRAILCHAGHASASGQVGCIVAEICQEIELPHASSRAIATCNNKFLMRQTLQQHGVRSIRHALCNNEEELCSQANLIGYPLIAKPPFGACSVFIKRCNNWAELLAHYQAFTAHYAHSNYTDFMGNQQECVTPKGEKYVSIPGKSLLLEEYIDGIEGTIECAINQHTIYPVLINEKLILTEKSNTVLENLLITPPVSFSPSEQEQIKNYAIACLNAVGLNNAIAHLEFRMTSEGPVIIEINPRLGGLFVNSAFRDLAGLNPYQLYLSILIQDQEVDFQLTQACKQAEQATQHYSMVVMYPDTNGHFKGIENLHYLKNQPCILECVSYTNDCYINAEIEEHYLIKCWAKVEGASHAHTLHSNMLENVKPIIIPESDLIS</sequence>
<dbReference type="GO" id="GO:0016874">
    <property type="term" value="F:ligase activity"/>
    <property type="evidence" value="ECO:0007669"/>
    <property type="project" value="UniProtKB-KW"/>
</dbReference>
<dbReference type="EMBL" id="CBSW010000132">
    <property type="protein sequence ID" value="CDG96627.1"/>
    <property type="molecule type" value="Genomic_DNA"/>
</dbReference>